<feature type="signal peptide" evidence="1">
    <location>
        <begin position="1"/>
        <end position="25"/>
    </location>
</feature>
<evidence type="ECO:0000259" key="2">
    <source>
        <dbReference type="Pfam" id="PF12697"/>
    </source>
</evidence>
<dbReference type="PANTHER" id="PTHR37017">
    <property type="entry name" value="AB HYDROLASE-1 DOMAIN-CONTAINING PROTEIN-RELATED"/>
    <property type="match status" value="1"/>
</dbReference>
<gene>
    <name evidence="3" type="ORF">GCM10009839_31970</name>
</gene>
<dbReference type="EMBL" id="BAAAQN010000016">
    <property type="protein sequence ID" value="GAA2029966.1"/>
    <property type="molecule type" value="Genomic_DNA"/>
</dbReference>
<dbReference type="InterPro" id="IPR029058">
    <property type="entry name" value="AB_hydrolase_fold"/>
</dbReference>
<organism evidence="3 4">
    <name type="scientific">Catenulispora yoronensis</name>
    <dbReference type="NCBI Taxonomy" id="450799"/>
    <lineage>
        <taxon>Bacteria</taxon>
        <taxon>Bacillati</taxon>
        <taxon>Actinomycetota</taxon>
        <taxon>Actinomycetes</taxon>
        <taxon>Catenulisporales</taxon>
        <taxon>Catenulisporaceae</taxon>
        <taxon>Catenulispora</taxon>
    </lineage>
</organism>
<dbReference type="Gene3D" id="3.40.50.1820">
    <property type="entry name" value="alpha/beta hydrolase"/>
    <property type="match status" value="1"/>
</dbReference>
<dbReference type="SUPFAM" id="SSF53474">
    <property type="entry name" value="alpha/beta-Hydrolases"/>
    <property type="match status" value="1"/>
</dbReference>
<dbReference type="InterPro" id="IPR006311">
    <property type="entry name" value="TAT_signal"/>
</dbReference>
<evidence type="ECO:0000256" key="1">
    <source>
        <dbReference type="SAM" id="SignalP"/>
    </source>
</evidence>
<comment type="caution">
    <text evidence="3">The sequence shown here is derived from an EMBL/GenBank/DDBJ whole genome shotgun (WGS) entry which is preliminary data.</text>
</comment>
<proteinExistence type="predicted"/>
<keyword evidence="3" id="KW-0378">Hydrolase</keyword>
<protein>
    <submittedName>
        <fullName evidence="3">Alpha/beta hydrolase</fullName>
    </submittedName>
</protein>
<name>A0ABP5FQP5_9ACTN</name>
<dbReference type="RefSeq" id="WP_344666388.1">
    <property type="nucleotide sequence ID" value="NZ_BAAAQN010000016.1"/>
</dbReference>
<dbReference type="GO" id="GO:0016787">
    <property type="term" value="F:hydrolase activity"/>
    <property type="evidence" value="ECO:0007669"/>
    <property type="project" value="UniProtKB-KW"/>
</dbReference>
<evidence type="ECO:0000313" key="3">
    <source>
        <dbReference type="EMBL" id="GAA2029966.1"/>
    </source>
</evidence>
<dbReference type="Proteomes" id="UP001500751">
    <property type="component" value="Unassembled WGS sequence"/>
</dbReference>
<evidence type="ECO:0000313" key="4">
    <source>
        <dbReference type="Proteomes" id="UP001500751"/>
    </source>
</evidence>
<dbReference type="PANTHER" id="PTHR37017:SF11">
    <property type="entry name" value="ESTERASE_LIPASE_THIOESTERASE DOMAIN-CONTAINING PROTEIN"/>
    <property type="match status" value="1"/>
</dbReference>
<feature type="domain" description="AB hydrolase-1" evidence="2">
    <location>
        <begin position="51"/>
        <end position="272"/>
    </location>
</feature>
<accession>A0ABP5FQP5</accession>
<sequence length="284" mass="29198">MNTDVSRRRLLAAGAAVAGSAALIAGVEGTAAAAPAPGRADEGSRAAKPTIVLVHGGYADSSCWNASIQELQSLGYTTICGSNPLRGIPTDAPYIASLLDSISGPVVLVAHSMGGTVITNAAAGKANVKALVYIAAFVPDVGETQGDLISKFPGSEVLPVSVPVPYTKADGTTGTDLYLSKAGQAAFAADISKTAFQVLQATQRPFDAASFTFPTTAAAWKTIPTYGLVAGRDKAIPPACERWMYGRANARRIVEVPTSSHVAMLSHPKTVAGLIDQAARDTCR</sequence>
<dbReference type="Pfam" id="PF12697">
    <property type="entry name" value="Abhydrolase_6"/>
    <property type="match status" value="1"/>
</dbReference>
<dbReference type="InterPro" id="IPR052897">
    <property type="entry name" value="Sec-Metab_Biosynth_Hydrolase"/>
</dbReference>
<feature type="chain" id="PRO_5047047917" evidence="1">
    <location>
        <begin position="26"/>
        <end position="284"/>
    </location>
</feature>
<keyword evidence="4" id="KW-1185">Reference proteome</keyword>
<dbReference type="PROSITE" id="PS51318">
    <property type="entry name" value="TAT"/>
    <property type="match status" value="1"/>
</dbReference>
<keyword evidence="1" id="KW-0732">Signal</keyword>
<reference evidence="4" key="1">
    <citation type="journal article" date="2019" name="Int. J. Syst. Evol. Microbiol.">
        <title>The Global Catalogue of Microorganisms (GCM) 10K type strain sequencing project: providing services to taxonomists for standard genome sequencing and annotation.</title>
        <authorList>
            <consortium name="The Broad Institute Genomics Platform"/>
            <consortium name="The Broad Institute Genome Sequencing Center for Infectious Disease"/>
            <person name="Wu L."/>
            <person name="Ma J."/>
        </authorList>
    </citation>
    <scope>NUCLEOTIDE SEQUENCE [LARGE SCALE GENOMIC DNA]</scope>
    <source>
        <strain evidence="4">JCM 16014</strain>
    </source>
</reference>
<dbReference type="InterPro" id="IPR000073">
    <property type="entry name" value="AB_hydrolase_1"/>
</dbReference>